<proteinExistence type="predicted"/>
<dbReference type="AlphaFoldDB" id="A0A7R8WMF4"/>
<protein>
    <submittedName>
        <fullName evidence="2">Uncharacterized protein</fullName>
    </submittedName>
</protein>
<reference evidence="2" key="1">
    <citation type="submission" date="2020-11" db="EMBL/GenBank/DDBJ databases">
        <authorList>
            <person name="Tran Van P."/>
        </authorList>
    </citation>
    <scope>NUCLEOTIDE SEQUENCE</scope>
</reference>
<accession>A0A7R8WMF4</accession>
<name>A0A7R8WMF4_9CRUS</name>
<organism evidence="2">
    <name type="scientific">Cyprideis torosa</name>
    <dbReference type="NCBI Taxonomy" id="163714"/>
    <lineage>
        <taxon>Eukaryota</taxon>
        <taxon>Metazoa</taxon>
        <taxon>Ecdysozoa</taxon>
        <taxon>Arthropoda</taxon>
        <taxon>Crustacea</taxon>
        <taxon>Oligostraca</taxon>
        <taxon>Ostracoda</taxon>
        <taxon>Podocopa</taxon>
        <taxon>Podocopida</taxon>
        <taxon>Cytherocopina</taxon>
        <taxon>Cytheroidea</taxon>
        <taxon>Cytherideidae</taxon>
        <taxon>Cyprideis</taxon>
    </lineage>
</organism>
<sequence>MTGRRNLPTGSRDDRSGSLPTGYGMTGRGNLPTGYGMSGRGNFRRDDRQGKRSDGEEQRKSACSAAQEALVPLVYPSPPPFCHITPPPHLMSSLPPHLEPTLPVISAPPPPRAHRPSDKPSSSARAHFPNGYDCIGKNTTAILASIKPSPGVMTCGMMEWHGVSTRSTDRTVGQAQYNI</sequence>
<feature type="region of interest" description="Disordered" evidence="1">
    <location>
        <begin position="106"/>
        <end position="128"/>
    </location>
</feature>
<evidence type="ECO:0000256" key="1">
    <source>
        <dbReference type="SAM" id="MobiDB-lite"/>
    </source>
</evidence>
<gene>
    <name evidence="2" type="ORF">CTOB1V02_LOCUS12316</name>
</gene>
<feature type="compositionally biased region" description="Basic and acidic residues" evidence="1">
    <location>
        <begin position="43"/>
        <end position="60"/>
    </location>
</feature>
<dbReference type="EMBL" id="OB668902">
    <property type="protein sequence ID" value="CAD7234500.1"/>
    <property type="molecule type" value="Genomic_DNA"/>
</dbReference>
<feature type="region of interest" description="Disordered" evidence="1">
    <location>
        <begin position="1"/>
        <end position="66"/>
    </location>
</feature>
<evidence type="ECO:0000313" key="2">
    <source>
        <dbReference type="EMBL" id="CAD7234500.1"/>
    </source>
</evidence>